<organism evidence="3 4">
    <name type="scientific">Paenibacillus hodogayensis</name>
    <dbReference type="NCBI Taxonomy" id="279208"/>
    <lineage>
        <taxon>Bacteria</taxon>
        <taxon>Bacillati</taxon>
        <taxon>Bacillota</taxon>
        <taxon>Bacilli</taxon>
        <taxon>Bacillales</taxon>
        <taxon>Paenibacillaceae</taxon>
        <taxon>Paenibacillus</taxon>
    </lineage>
</organism>
<dbReference type="RefSeq" id="WP_344916449.1">
    <property type="nucleotide sequence ID" value="NZ_BAAAYO010000020.1"/>
</dbReference>
<keyword evidence="4" id="KW-1185">Reference proteome</keyword>
<keyword evidence="2" id="KW-0175">Coiled coil</keyword>
<keyword evidence="3" id="KW-0969">Cilium</keyword>
<accession>A0ABV5W7E7</accession>
<keyword evidence="1" id="KW-1005">Bacterial flagellum biogenesis</keyword>
<evidence type="ECO:0000256" key="1">
    <source>
        <dbReference type="ARBA" id="ARBA00022795"/>
    </source>
</evidence>
<dbReference type="Gene3D" id="1.20.58.300">
    <property type="entry name" value="FlgN-like"/>
    <property type="match status" value="1"/>
</dbReference>
<gene>
    <name evidence="3" type="ORF">ACFFNY_33390</name>
</gene>
<dbReference type="EMBL" id="JBHMAG010000024">
    <property type="protein sequence ID" value="MFB9756497.1"/>
    <property type="molecule type" value="Genomic_DNA"/>
</dbReference>
<keyword evidence="3" id="KW-0282">Flagellum</keyword>
<dbReference type="Proteomes" id="UP001589619">
    <property type="component" value="Unassembled WGS sequence"/>
</dbReference>
<dbReference type="InterPro" id="IPR007809">
    <property type="entry name" value="FlgN-like"/>
</dbReference>
<sequence>MEAIVQILDQQIEVHRHLLELSLQKRQSIISNDVEQLMQMTQKETRLIRQVDQLETERADAVQSYMRSRNMYVTAAITIQTLSKIAVKLEEKQSLADRREQLLDLIEEIRKANELNQQLIQHSLAYINYSMDLLVDSGEQDAIYHHPLQEQAPYRANRMFDRKA</sequence>
<evidence type="ECO:0000256" key="2">
    <source>
        <dbReference type="SAM" id="Coils"/>
    </source>
</evidence>
<proteinExistence type="predicted"/>
<comment type="caution">
    <text evidence="3">The sequence shown here is derived from an EMBL/GenBank/DDBJ whole genome shotgun (WGS) entry which is preliminary data.</text>
</comment>
<protein>
    <submittedName>
        <fullName evidence="3">Flagellar protein FlgN</fullName>
    </submittedName>
</protein>
<reference evidence="3 4" key="1">
    <citation type="submission" date="2024-09" db="EMBL/GenBank/DDBJ databases">
        <authorList>
            <person name="Sun Q."/>
            <person name="Mori K."/>
        </authorList>
    </citation>
    <scope>NUCLEOTIDE SEQUENCE [LARGE SCALE GENOMIC DNA]</scope>
    <source>
        <strain evidence="3 4">JCM 12520</strain>
    </source>
</reference>
<feature type="coiled-coil region" evidence="2">
    <location>
        <begin position="92"/>
        <end position="122"/>
    </location>
</feature>
<keyword evidence="3" id="KW-0966">Cell projection</keyword>
<evidence type="ECO:0000313" key="3">
    <source>
        <dbReference type="EMBL" id="MFB9756497.1"/>
    </source>
</evidence>
<dbReference type="Pfam" id="PF05130">
    <property type="entry name" value="FlgN"/>
    <property type="match status" value="1"/>
</dbReference>
<dbReference type="InterPro" id="IPR036679">
    <property type="entry name" value="FlgN-like_sf"/>
</dbReference>
<evidence type="ECO:0000313" key="4">
    <source>
        <dbReference type="Proteomes" id="UP001589619"/>
    </source>
</evidence>
<dbReference type="SUPFAM" id="SSF140566">
    <property type="entry name" value="FlgN-like"/>
    <property type="match status" value="1"/>
</dbReference>
<name>A0ABV5W7E7_9BACL</name>